<dbReference type="EMBL" id="KN817754">
    <property type="protein sequence ID" value="KJA13322.1"/>
    <property type="molecule type" value="Genomic_DNA"/>
</dbReference>
<reference evidence="3" key="1">
    <citation type="submission" date="2014-04" db="EMBL/GenBank/DDBJ databases">
        <title>Evolutionary Origins and Diversification of the Mycorrhizal Mutualists.</title>
        <authorList>
            <consortium name="DOE Joint Genome Institute"/>
            <consortium name="Mycorrhizal Genomics Consortium"/>
            <person name="Kohler A."/>
            <person name="Kuo A."/>
            <person name="Nagy L.G."/>
            <person name="Floudas D."/>
            <person name="Copeland A."/>
            <person name="Barry K.W."/>
            <person name="Cichocki N."/>
            <person name="Veneault-Fourrey C."/>
            <person name="LaButti K."/>
            <person name="Lindquist E.A."/>
            <person name="Lipzen A."/>
            <person name="Lundell T."/>
            <person name="Morin E."/>
            <person name="Murat C."/>
            <person name="Riley R."/>
            <person name="Ohm R."/>
            <person name="Sun H."/>
            <person name="Tunlid A."/>
            <person name="Henrissat B."/>
            <person name="Grigoriev I.V."/>
            <person name="Hibbett D.S."/>
            <person name="Martin F."/>
        </authorList>
    </citation>
    <scope>NUCLEOTIDE SEQUENCE [LARGE SCALE GENOMIC DNA]</scope>
    <source>
        <strain evidence="3">FD-334 SS-4</strain>
    </source>
</reference>
<evidence type="ECO:0000313" key="3">
    <source>
        <dbReference type="Proteomes" id="UP000054270"/>
    </source>
</evidence>
<proteinExistence type="predicted"/>
<organism evidence="2 3">
    <name type="scientific">Hypholoma sublateritium (strain FD-334 SS-4)</name>
    <dbReference type="NCBI Taxonomy" id="945553"/>
    <lineage>
        <taxon>Eukaryota</taxon>
        <taxon>Fungi</taxon>
        <taxon>Dikarya</taxon>
        <taxon>Basidiomycota</taxon>
        <taxon>Agaricomycotina</taxon>
        <taxon>Agaricomycetes</taxon>
        <taxon>Agaricomycetidae</taxon>
        <taxon>Agaricales</taxon>
        <taxon>Agaricineae</taxon>
        <taxon>Strophariaceae</taxon>
        <taxon>Hypholoma</taxon>
    </lineage>
</organism>
<dbReference type="Proteomes" id="UP000054270">
    <property type="component" value="Unassembled WGS sequence"/>
</dbReference>
<keyword evidence="1" id="KW-0732">Signal</keyword>
<name>A0A0D2KFV4_HYPSF</name>
<keyword evidence="3" id="KW-1185">Reference proteome</keyword>
<protein>
    <recommendedName>
        <fullName evidence="4">Secreted protein</fullName>
    </recommendedName>
</protein>
<feature type="signal peptide" evidence="1">
    <location>
        <begin position="1"/>
        <end position="19"/>
    </location>
</feature>
<evidence type="ECO:0000256" key="1">
    <source>
        <dbReference type="SAM" id="SignalP"/>
    </source>
</evidence>
<sequence length="301" mass="33973">MLWLSARLGATSWLASSIARPLPAIAINELERPYNLVVLQWSMVSLTLVERWSTPGGSLEQAGRNGEVWDSAGNEESGIRAFRLEIQRRAWAPDDRMVRFGAVPHALMYTSSLLESSSVSQPIEHRRFAPAALAHRAKRTCTRDFMLLRLFLRLRRALRPELLALCRRTDGRVDGTPLTVRVWVSSHQRLERARLAHPAKCDGYWNVTTVRRRLRLSEPASLDTRTPRNTRVKRHDEARSRADWAAETAPSIAGRASCSARLARDHVSTLARGVGASVPSVWRMGARWGRPHRPMFFESSG</sequence>
<gene>
    <name evidence="2" type="ORF">HYPSUDRAFT_209639</name>
</gene>
<accession>A0A0D2KFV4</accession>
<dbReference type="AlphaFoldDB" id="A0A0D2KFV4"/>
<evidence type="ECO:0008006" key="4">
    <source>
        <dbReference type="Google" id="ProtNLM"/>
    </source>
</evidence>
<feature type="chain" id="PRO_5002262683" description="Secreted protein" evidence="1">
    <location>
        <begin position="20"/>
        <end position="301"/>
    </location>
</feature>
<evidence type="ECO:0000313" key="2">
    <source>
        <dbReference type="EMBL" id="KJA13322.1"/>
    </source>
</evidence>